<organism evidence="1 2">
    <name type="scientific">Candidatus Amesbacteria bacterium GW2011_GWA1_47_16</name>
    <dbReference type="NCBI Taxonomy" id="1618353"/>
    <lineage>
        <taxon>Bacteria</taxon>
        <taxon>Candidatus Amesiibacteriota</taxon>
    </lineage>
</organism>
<name>A0A0G1UDR8_9BACT</name>
<accession>A0A0G1UDR8</accession>
<protein>
    <submittedName>
        <fullName evidence="1">Uncharacterized protein</fullName>
    </submittedName>
</protein>
<dbReference type="Proteomes" id="UP000034364">
    <property type="component" value="Unassembled WGS sequence"/>
</dbReference>
<evidence type="ECO:0000313" key="1">
    <source>
        <dbReference type="EMBL" id="KKU64263.1"/>
    </source>
</evidence>
<proteinExistence type="predicted"/>
<gene>
    <name evidence="1" type="ORF">UX87_C0010G0028</name>
</gene>
<comment type="caution">
    <text evidence="1">The sequence shown here is derived from an EMBL/GenBank/DDBJ whole genome shotgun (WGS) entry which is preliminary data.</text>
</comment>
<reference evidence="1 2" key="1">
    <citation type="journal article" date="2015" name="Nature">
        <title>rRNA introns, odd ribosomes, and small enigmatic genomes across a large radiation of phyla.</title>
        <authorList>
            <person name="Brown C.T."/>
            <person name="Hug L.A."/>
            <person name="Thomas B.C."/>
            <person name="Sharon I."/>
            <person name="Castelle C.J."/>
            <person name="Singh A."/>
            <person name="Wilkins M.J."/>
            <person name="Williams K.H."/>
            <person name="Banfield J.F."/>
        </authorList>
    </citation>
    <scope>NUCLEOTIDE SEQUENCE [LARGE SCALE GENOMIC DNA]</scope>
</reference>
<dbReference type="EMBL" id="LCNV01000010">
    <property type="protein sequence ID" value="KKU64263.1"/>
    <property type="molecule type" value="Genomic_DNA"/>
</dbReference>
<evidence type="ECO:0000313" key="2">
    <source>
        <dbReference type="Proteomes" id="UP000034364"/>
    </source>
</evidence>
<sequence length="77" mass="8087">MCAGEGNGDVERPPGMAVPVPMSVAADCGKHRRTSRPVAVNISQEEVFKQMPDGSVTNFLAKRKILGIGTHAIQGLG</sequence>
<dbReference type="AlphaFoldDB" id="A0A0G1UDR8"/>